<comment type="caution">
    <text evidence="1">The sequence shown here is derived from an EMBL/GenBank/DDBJ whole genome shotgun (WGS) entry which is preliminary data.</text>
</comment>
<dbReference type="AlphaFoldDB" id="A0A645HKM8"/>
<organism evidence="1">
    <name type="scientific">bioreactor metagenome</name>
    <dbReference type="NCBI Taxonomy" id="1076179"/>
    <lineage>
        <taxon>unclassified sequences</taxon>
        <taxon>metagenomes</taxon>
        <taxon>ecological metagenomes</taxon>
    </lineage>
</organism>
<protein>
    <submittedName>
        <fullName evidence="1">Uncharacterized protein</fullName>
    </submittedName>
</protein>
<accession>A0A645HKM8</accession>
<dbReference type="EMBL" id="VSSQ01095051">
    <property type="protein sequence ID" value="MPN39310.1"/>
    <property type="molecule type" value="Genomic_DNA"/>
</dbReference>
<gene>
    <name evidence="1" type="ORF">SDC9_186838</name>
</gene>
<sequence length="83" mass="9065">MHRRLVIAALFGYPQRGVRQAASLFILAPVDLVAAVHFEIRGFKPAQLRFSGDLLGSAALEYIAYPAELGLRLLPAAEGQRAF</sequence>
<reference evidence="1" key="1">
    <citation type="submission" date="2019-08" db="EMBL/GenBank/DDBJ databases">
        <authorList>
            <person name="Kucharzyk K."/>
            <person name="Murdoch R.W."/>
            <person name="Higgins S."/>
            <person name="Loffler F."/>
        </authorList>
    </citation>
    <scope>NUCLEOTIDE SEQUENCE</scope>
</reference>
<name>A0A645HKM8_9ZZZZ</name>
<proteinExistence type="predicted"/>
<evidence type="ECO:0000313" key="1">
    <source>
        <dbReference type="EMBL" id="MPN39310.1"/>
    </source>
</evidence>